<dbReference type="Proteomes" id="UP000215145">
    <property type="component" value="Unassembled WGS sequence"/>
</dbReference>
<protein>
    <submittedName>
        <fullName evidence="2">Uncharacterized protein</fullName>
    </submittedName>
</protein>
<gene>
    <name evidence="2" type="ORF">CGZ75_04880</name>
</gene>
<proteinExistence type="predicted"/>
<dbReference type="EMBL" id="NMUQ01000001">
    <property type="protein sequence ID" value="OXM16040.1"/>
    <property type="molecule type" value="Genomic_DNA"/>
</dbReference>
<name>A0A229P1Q7_9BACL</name>
<dbReference type="AlphaFoldDB" id="A0A229P1Q7"/>
<keyword evidence="1" id="KW-1133">Transmembrane helix</keyword>
<keyword evidence="1" id="KW-0812">Transmembrane</keyword>
<sequence length="153" mass="16660">MLKKQVKQTKLTRESVILILFILILLLLKRKRKCCCSVGETTEGFTVFNNTTNLSLVATSYTGDFQSPKPQLNTIAAGDTFNYEVVTEFGSIEDGSAKYNVVNSSNQVVGTLSCTFRNGAGLGAAPTIRFVKSTGPIDTRVSNNRNLIVTNQS</sequence>
<evidence type="ECO:0000313" key="3">
    <source>
        <dbReference type="Proteomes" id="UP000215145"/>
    </source>
</evidence>
<comment type="caution">
    <text evidence="2">The sequence shown here is derived from an EMBL/GenBank/DDBJ whole genome shotgun (WGS) entry which is preliminary data.</text>
</comment>
<organism evidence="2 3">
    <name type="scientific">Paenibacillus herberti</name>
    <dbReference type="NCBI Taxonomy" id="1619309"/>
    <lineage>
        <taxon>Bacteria</taxon>
        <taxon>Bacillati</taxon>
        <taxon>Bacillota</taxon>
        <taxon>Bacilli</taxon>
        <taxon>Bacillales</taxon>
        <taxon>Paenibacillaceae</taxon>
        <taxon>Paenibacillus</taxon>
    </lineage>
</organism>
<keyword evidence="3" id="KW-1185">Reference proteome</keyword>
<keyword evidence="1" id="KW-0472">Membrane</keyword>
<evidence type="ECO:0000313" key="2">
    <source>
        <dbReference type="EMBL" id="OXM16040.1"/>
    </source>
</evidence>
<evidence type="ECO:0000256" key="1">
    <source>
        <dbReference type="SAM" id="Phobius"/>
    </source>
</evidence>
<reference evidence="2 3" key="1">
    <citation type="submission" date="2017-07" db="EMBL/GenBank/DDBJ databases">
        <title>Paenibacillus herberti R33 genome sequencing and assembly.</title>
        <authorList>
            <person name="Su W."/>
        </authorList>
    </citation>
    <scope>NUCLEOTIDE SEQUENCE [LARGE SCALE GENOMIC DNA]</scope>
    <source>
        <strain evidence="2 3">R33</strain>
    </source>
</reference>
<accession>A0A229P1Q7</accession>
<dbReference type="RefSeq" id="WP_089523125.1">
    <property type="nucleotide sequence ID" value="NZ_NMUQ01000001.1"/>
</dbReference>
<feature type="transmembrane region" description="Helical" evidence="1">
    <location>
        <begin position="12"/>
        <end position="28"/>
    </location>
</feature>